<feature type="region of interest" description="Disordered" evidence="9">
    <location>
        <begin position="554"/>
        <end position="627"/>
    </location>
</feature>
<dbReference type="SMART" id="SM00543">
    <property type="entry name" value="MIF4G"/>
    <property type="match status" value="1"/>
</dbReference>
<feature type="compositionally biased region" description="Low complexity" evidence="9">
    <location>
        <begin position="49"/>
        <end position="61"/>
    </location>
</feature>
<evidence type="ECO:0000256" key="8">
    <source>
        <dbReference type="ARBA" id="ARBA00079578"/>
    </source>
</evidence>
<comment type="subunit">
    <text evidence="6">EIF4F is a multi-subunit complex, the composition of which varies with external and internal environmental conditions. It is composed of at least EIF4A, EIF4E and EIF4G. In higher plants two isoforms of EIF4F have been identified, named isoform EIF4F and isoform EIF(iso)4F. Isoform EIF4F has subunits p220 and p26, whereas isoform EIF(iso)4F has subunits p82 and p28.</text>
</comment>
<dbReference type="FunFam" id="1.25.40.180:FF:000024">
    <property type="entry name" value="Eukaryotic translation initiation factor 4G"/>
    <property type="match status" value="1"/>
</dbReference>
<feature type="compositionally biased region" description="Basic and acidic residues" evidence="9">
    <location>
        <begin position="560"/>
        <end position="577"/>
    </location>
</feature>
<feature type="compositionally biased region" description="Gly residues" evidence="9">
    <location>
        <begin position="30"/>
        <end position="42"/>
    </location>
</feature>
<dbReference type="Pfam" id="PF02847">
    <property type="entry name" value="MA3"/>
    <property type="match status" value="1"/>
</dbReference>
<feature type="compositionally biased region" description="Polar residues" evidence="9">
    <location>
        <begin position="578"/>
        <end position="606"/>
    </location>
</feature>
<proteinExistence type="inferred from homology"/>
<dbReference type="InterPro" id="IPR003891">
    <property type="entry name" value="Initiation_fac_eIF4g_MI"/>
</dbReference>
<evidence type="ECO:0000256" key="4">
    <source>
        <dbReference type="ARBA" id="ARBA00022917"/>
    </source>
</evidence>
<feature type="region of interest" description="Disordered" evidence="9">
    <location>
        <begin position="1418"/>
        <end position="1443"/>
    </location>
</feature>
<feature type="compositionally biased region" description="Basic and acidic residues" evidence="9">
    <location>
        <begin position="1"/>
        <end position="15"/>
    </location>
</feature>
<feature type="compositionally biased region" description="Low complexity" evidence="9">
    <location>
        <begin position="20"/>
        <end position="29"/>
    </location>
</feature>
<feature type="compositionally biased region" description="Polar residues" evidence="9">
    <location>
        <begin position="1616"/>
        <end position="1627"/>
    </location>
</feature>
<feature type="region of interest" description="Disordered" evidence="9">
    <location>
        <begin position="1"/>
        <end position="208"/>
    </location>
</feature>
<evidence type="ECO:0000256" key="9">
    <source>
        <dbReference type="SAM" id="MobiDB-lite"/>
    </source>
</evidence>
<evidence type="ECO:0000259" key="10">
    <source>
        <dbReference type="PROSITE" id="PS51366"/>
    </source>
</evidence>
<evidence type="ECO:0000256" key="6">
    <source>
        <dbReference type="ARBA" id="ARBA00065571"/>
    </source>
</evidence>
<feature type="compositionally biased region" description="Basic and acidic residues" evidence="9">
    <location>
        <begin position="1712"/>
        <end position="1733"/>
    </location>
</feature>
<dbReference type="Pfam" id="PF02854">
    <property type="entry name" value="MIF4G"/>
    <property type="match status" value="1"/>
</dbReference>
<dbReference type="InterPro" id="IPR016024">
    <property type="entry name" value="ARM-type_fold"/>
</dbReference>
<feature type="compositionally biased region" description="Low complexity" evidence="9">
    <location>
        <begin position="1582"/>
        <end position="1593"/>
    </location>
</feature>
<feature type="compositionally biased region" description="Basic and acidic residues" evidence="9">
    <location>
        <begin position="854"/>
        <end position="868"/>
    </location>
</feature>
<keyword evidence="2 11" id="KW-0396">Initiation factor</keyword>
<feature type="region of interest" description="Disordered" evidence="9">
    <location>
        <begin position="1683"/>
        <end position="1789"/>
    </location>
</feature>
<dbReference type="Gene3D" id="1.25.40.180">
    <property type="match status" value="2"/>
</dbReference>
<feature type="compositionally biased region" description="Basic and acidic residues" evidence="9">
    <location>
        <begin position="1554"/>
        <end position="1571"/>
    </location>
</feature>
<accession>A0A1D1XC73</accession>
<feature type="region of interest" description="Disordered" evidence="9">
    <location>
        <begin position="834"/>
        <end position="878"/>
    </location>
</feature>
<evidence type="ECO:0000256" key="3">
    <source>
        <dbReference type="ARBA" id="ARBA00022845"/>
    </source>
</evidence>
<feature type="compositionally biased region" description="Polar residues" evidence="9">
    <location>
        <begin position="130"/>
        <end position="140"/>
    </location>
</feature>
<dbReference type="GO" id="GO:0006417">
    <property type="term" value="P:regulation of translation"/>
    <property type="evidence" value="ECO:0007669"/>
    <property type="project" value="UniProtKB-KW"/>
</dbReference>
<dbReference type="GO" id="GO:0003729">
    <property type="term" value="F:mRNA binding"/>
    <property type="evidence" value="ECO:0007669"/>
    <property type="project" value="TreeGrafter"/>
</dbReference>
<sequence length="1983" mass="214606">MSLHQSRPDKSEAQLKKAGRFGSSGHQRGFSGGGGRGGGGGSAPPPLSSTPSSSSSSNHLSHPPPLLPNRSVKKSGNGQGGHSRVNPGGASSDVGIPATSASTLGVQDRGHARTSSHGASFVLAPGTAKPTDSSASSNIRGLSKPPPSQSSARDSDSATPATPAKGDTSKTFTLQFGSISPGFVNGMQIPVRTSSAPPNLDEQKRDQVHHDSFQAIPTAPIQSAPKLLHQQPKKDLVANHSTVGDSHPPPLAKRDISVPAPVAPIVPLQKSSVVPKTGMPMPMGFQQQIPIQFGGPSPQLHTQGVTGSSLQIPVSLSVGSAQVQQQMFVPNIPSHTFPQGLPQGLGFAQQMAPQLASQMGNLRMGLSQQYVQQQDGKFTSVRRTVKITDPHTHEELKLDKRTDSCSDAVSSGQRLQHSNVPPQAQAVSSYTPGHQMNYCQPLQPGPYNPCTLFFQTPTSHPLTSTQVASGTQGTRYNYQIGQSGSNVSFLNPPVLNHIPVSIARPQSHGISEQLNLDRLHDSLAAPVSLSSTPVQVTVKPPTASTAEKVVVPLVNVTKPTNKDETPNLPKPPEEDTASHQQIGRNESTSEISVQLSQTYSGQSSDNLLPAKGIQSSSMSSVGTAQRMQPNIPSSAAATAPVLDSTSVVSVVDGRKKDLFKRSDSLKDQQKIPSKKDIQQLQQQHQVDAPDSATGTKLEPIKVSKENPQLELNVTGADKNSEDVHVNAGPVEPSTSTPTLASPRVEYGNSTEDVVFATDDIKAIPASMKSSVAILENQVLGDTLPSISSASEAAVDNVPPADGAPLETSTSCDVDVDETVSKNFGAVQNDCSPLEFESKQETVGAKESVEDSSNAEEHPDSSNAKEHPDSSALESAASGDQIACVAVEEEGAGDGNMEKAVSLTEDERIQMASETTGQSSEINKEVEDLTKDLNKLGVDDLSHSHIDDAVSIDDLKDKSVIKCIQGATLKNTNVAPSVTDSSLAVSSLEITQKPEKVSEISRGSSGSASFSGTKERASSESIRAKNTAAKKKKRKEVLLRADAAGTNSDLYMAYKGPEEKQEVVTSECVENYSAIDMKQVAVHDKMDSIPPDVDEQSKVELDDWEDAIDISAPNLRASENGQPGHGNKRLHDEFGNAAENRKYSRDFLLTLKELCTDLPVGFEIGSDIADALMSIPVSTPHVFDREPFLSPGRIIDRPIPTVAIRDRRPVSNVDDDKWTKMSGPFGPGRDLRVDITSFRHGQGVGHGVLRNPRGQSSPYTGGILSGPMQAMPSPGGISRGNADADRWQRGSGIQRGLIPSPQTPLQVMHKAEERYEVGKESDEEETKQRKLKGILNKLTPQNFDRLFDKVKEVNIDNAATLRGVISQIFDKALMEPTFCEMYANFCFHLAGALPDFSEDNEKITFKRLLLNKCQEEFERGEREQDEANRDEEGEIKKSAEEREEKKIQARRRMLGNIRLIGELYKKKMLTERIMHECIKKLLGQYPNPDEEDIEALCKLMSTIGEMIDHSKAKEHMDAYFDMMMKLSSNQKLSSRVRFMLKDAIDLRKNKWQQRRKVEGPKKIEEVHRDAAQERQAQASRLARGPSISSSGRRGMPAVDYGSRGSSTLLPSLSSQSVGASRSFPSQSRGFGAQDVRMEDRHPFESKTHSVPLPQRPIVDDSITLGPQGGLAKGMSNRGQPLMPTIPLGDVPSSTVESRRLASGSNGYSSLSDRTPHNSREELMPRYMHDRHSGGPHDQSITSSQDRNPYVGGRDLRNSEGAFDRSSAITPTGGRGLVSSTGSHNAVSEARPLSEECLREKSISAIREFYSAKDENEVVLCVRELNSPSFYPAMVSLWVTDSFERKDMDRDSLAKLLIHLSKPRDSLLSHVQLCRGFESVLYSLEDAVNDAPKAAEFLGRMFAKVVLEDALSLREIGRLIQEGGEEPGHLINIGLAAEVLGSTLEFIRTEKGDTVLNDIRLSSNLKLEDFRPSYPVKPKKLDAFI</sequence>
<feature type="compositionally biased region" description="Polar residues" evidence="9">
    <location>
        <begin position="149"/>
        <end position="160"/>
    </location>
</feature>
<feature type="region of interest" description="Disordered" evidence="9">
    <location>
        <begin position="407"/>
        <end position="429"/>
    </location>
</feature>
<dbReference type="InterPro" id="IPR003890">
    <property type="entry name" value="MIF4G-like_typ-3"/>
</dbReference>
<dbReference type="GO" id="GO:0003743">
    <property type="term" value="F:translation initiation factor activity"/>
    <property type="evidence" value="ECO:0007669"/>
    <property type="project" value="UniProtKB-KW"/>
</dbReference>
<dbReference type="SMART" id="SM00544">
    <property type="entry name" value="MA3"/>
    <property type="match status" value="1"/>
</dbReference>
<feature type="compositionally biased region" description="Polar residues" evidence="9">
    <location>
        <begin position="1701"/>
        <end position="1711"/>
    </location>
</feature>
<comment type="function">
    <text evidence="5">Component of the protein complex eIF4F, which is involved in the recognition of the mRNA cap, ATP-dependent unwinding of 5'-terminal secondary structure and recruitment of mRNA to the ribosome.</text>
</comment>
<feature type="compositionally biased region" description="Low complexity" evidence="9">
    <location>
        <begin position="999"/>
        <end position="1011"/>
    </location>
</feature>
<feature type="compositionally biased region" description="Polar residues" evidence="9">
    <location>
        <begin position="613"/>
        <end position="627"/>
    </location>
</feature>
<dbReference type="SUPFAM" id="SSF48371">
    <property type="entry name" value="ARM repeat"/>
    <property type="match status" value="2"/>
</dbReference>
<feature type="compositionally biased region" description="Low complexity" evidence="9">
    <location>
        <begin position="1601"/>
        <end position="1615"/>
    </location>
</feature>
<feature type="compositionally biased region" description="Basic and acidic residues" evidence="9">
    <location>
        <begin position="1433"/>
        <end position="1443"/>
    </location>
</feature>
<dbReference type="PANTHER" id="PTHR23253">
    <property type="entry name" value="EUKARYOTIC TRANSLATION INITIATION FACTOR 4 GAMMA"/>
    <property type="match status" value="1"/>
</dbReference>
<feature type="region of interest" description="Disordered" evidence="9">
    <location>
        <begin position="993"/>
        <end position="1028"/>
    </location>
</feature>
<evidence type="ECO:0000313" key="11">
    <source>
        <dbReference type="EMBL" id="JAT40049.1"/>
    </source>
</evidence>
<dbReference type="EMBL" id="GDJX01027887">
    <property type="protein sequence ID" value="JAT40049.1"/>
    <property type="molecule type" value="Transcribed_RNA"/>
</dbReference>
<feature type="compositionally biased region" description="Basic and acidic residues" evidence="9">
    <location>
        <begin position="661"/>
        <end position="677"/>
    </location>
</feature>
<organism evidence="11">
    <name type="scientific">Anthurium amnicola</name>
    <dbReference type="NCBI Taxonomy" id="1678845"/>
    <lineage>
        <taxon>Eukaryota</taxon>
        <taxon>Viridiplantae</taxon>
        <taxon>Streptophyta</taxon>
        <taxon>Embryophyta</taxon>
        <taxon>Tracheophyta</taxon>
        <taxon>Spermatophyta</taxon>
        <taxon>Magnoliopsida</taxon>
        <taxon>Liliopsida</taxon>
        <taxon>Araceae</taxon>
        <taxon>Pothoideae</taxon>
        <taxon>Potheae</taxon>
        <taxon>Anthurium</taxon>
    </lineage>
</organism>
<evidence type="ECO:0000256" key="5">
    <source>
        <dbReference type="ARBA" id="ARBA00053217"/>
    </source>
</evidence>
<dbReference type="PANTHER" id="PTHR23253:SF9">
    <property type="entry name" value="EUKARYOTIC TRANSLATION INITIATION FACTOR 4 GAMMA 2"/>
    <property type="match status" value="1"/>
</dbReference>
<name>A0A1D1XC73_9ARAE</name>
<feature type="compositionally biased region" description="Polar residues" evidence="9">
    <location>
        <begin position="169"/>
        <end position="178"/>
    </location>
</feature>
<gene>
    <name evidence="11" type="primary">EIF4G_5</name>
    <name evidence="11" type="ORF">g.80871</name>
</gene>
<feature type="region of interest" description="Disordered" evidence="9">
    <location>
        <begin position="661"/>
        <end position="704"/>
    </location>
</feature>
<keyword evidence="3" id="KW-0810">Translation regulation</keyword>
<feature type="domain" description="MI" evidence="10">
    <location>
        <begin position="1795"/>
        <end position="1919"/>
    </location>
</feature>
<comment type="similarity">
    <text evidence="1">Belongs to the eukaryotic initiation factor 4G family.</text>
</comment>
<feature type="region of interest" description="Disordered" evidence="9">
    <location>
        <begin position="1549"/>
        <end position="1631"/>
    </location>
</feature>
<keyword evidence="4" id="KW-0648">Protein biosynthesis</keyword>
<reference evidence="11" key="1">
    <citation type="submission" date="2015-07" db="EMBL/GenBank/DDBJ databases">
        <title>Transcriptome Assembly of Anthurium amnicola.</title>
        <authorList>
            <person name="Suzuki J."/>
        </authorList>
    </citation>
    <scope>NUCLEOTIDE SEQUENCE</scope>
</reference>
<evidence type="ECO:0000256" key="1">
    <source>
        <dbReference type="ARBA" id="ARBA00005775"/>
    </source>
</evidence>
<evidence type="ECO:0000256" key="2">
    <source>
        <dbReference type="ARBA" id="ARBA00022540"/>
    </source>
</evidence>
<dbReference type="PROSITE" id="PS51366">
    <property type="entry name" value="MI"/>
    <property type="match status" value="1"/>
</dbReference>
<dbReference type="FunFam" id="1.25.40.180:FF:000034">
    <property type="entry name" value="Eukaryotic translation initiation factor 4G"/>
    <property type="match status" value="1"/>
</dbReference>
<evidence type="ECO:0000256" key="7">
    <source>
        <dbReference type="ARBA" id="ARBA00067320"/>
    </source>
</evidence>
<protein>
    <recommendedName>
        <fullName evidence="7">Eukaryotic translation initiation factor 4G</fullName>
    </recommendedName>
    <alternativeName>
        <fullName evidence="8">Eukaryotic initiation factor 4F subunit p220</fullName>
    </alternativeName>
</protein>
<dbReference type="GO" id="GO:0016281">
    <property type="term" value="C:eukaryotic translation initiation factor 4F complex"/>
    <property type="evidence" value="ECO:0007669"/>
    <property type="project" value="TreeGrafter"/>
</dbReference>